<keyword evidence="4" id="KW-1185">Reference proteome</keyword>
<proteinExistence type="predicted"/>
<feature type="compositionally biased region" description="Basic and acidic residues" evidence="1">
    <location>
        <begin position="208"/>
        <end position="223"/>
    </location>
</feature>
<feature type="domain" description="Bacterial bifunctional deaminase-reductase C-terminal" evidence="2">
    <location>
        <begin position="7"/>
        <end position="185"/>
    </location>
</feature>
<evidence type="ECO:0000313" key="3">
    <source>
        <dbReference type="EMBL" id="QDZ08319.1"/>
    </source>
</evidence>
<dbReference type="OrthoDB" id="7342392at2"/>
<evidence type="ECO:0000259" key="2">
    <source>
        <dbReference type="Pfam" id="PF01872"/>
    </source>
</evidence>
<dbReference type="GO" id="GO:0008703">
    <property type="term" value="F:5-amino-6-(5-phosphoribosylamino)uracil reductase activity"/>
    <property type="evidence" value="ECO:0007669"/>
    <property type="project" value="InterPro"/>
</dbReference>
<dbReference type="Proteomes" id="UP000315673">
    <property type="component" value="Chromosome"/>
</dbReference>
<accession>A0A5B8LK80</accession>
<protein>
    <submittedName>
        <fullName evidence="3">Dihydrofolate reductase</fullName>
    </submittedName>
</protein>
<dbReference type="InterPro" id="IPR024072">
    <property type="entry name" value="DHFR-like_dom_sf"/>
</dbReference>
<dbReference type="InterPro" id="IPR002734">
    <property type="entry name" value="RibDG_C"/>
</dbReference>
<organism evidence="3 4">
    <name type="scientific">Sphingomonas panacisoli</name>
    <dbReference type="NCBI Taxonomy" id="1813879"/>
    <lineage>
        <taxon>Bacteria</taxon>
        <taxon>Pseudomonadati</taxon>
        <taxon>Pseudomonadota</taxon>
        <taxon>Alphaproteobacteria</taxon>
        <taxon>Sphingomonadales</taxon>
        <taxon>Sphingomonadaceae</taxon>
        <taxon>Sphingomonas</taxon>
    </lineage>
</organism>
<dbReference type="SUPFAM" id="SSF53597">
    <property type="entry name" value="Dihydrofolate reductase-like"/>
    <property type="match status" value="1"/>
</dbReference>
<gene>
    <name evidence="3" type="ORF">FPZ24_13205</name>
</gene>
<dbReference type="Gene3D" id="3.40.430.10">
    <property type="entry name" value="Dihydrofolate Reductase, subunit A"/>
    <property type="match status" value="1"/>
</dbReference>
<dbReference type="GO" id="GO:0009231">
    <property type="term" value="P:riboflavin biosynthetic process"/>
    <property type="evidence" value="ECO:0007669"/>
    <property type="project" value="InterPro"/>
</dbReference>
<feature type="region of interest" description="Disordered" evidence="1">
    <location>
        <begin position="190"/>
        <end position="223"/>
    </location>
</feature>
<dbReference type="KEGG" id="spai:FPZ24_13205"/>
<name>A0A5B8LK80_9SPHN</name>
<reference evidence="3 4" key="1">
    <citation type="submission" date="2019-07" db="EMBL/GenBank/DDBJ databases">
        <title>Full genome sequence of Sphingomonas sp. 4R-6-7(HKS19).</title>
        <authorList>
            <person name="Im W.-T."/>
        </authorList>
    </citation>
    <scope>NUCLEOTIDE SEQUENCE [LARGE SCALE GENOMIC DNA]</scope>
    <source>
        <strain evidence="3 4">HKS19</strain>
    </source>
</reference>
<sequence length="223" mass="24156">MRRIVGAVFQSLDGVMQAPGGTTEDPTGGFDQGGWQFKFPDPAADETMGPLLDGEYDLLLGRRTYDIFAAFWPYVEGDEAPVGRAFDRAGKYVLTHGDQPLEWENSHRLTSIDDVAALKASDGPELRIWGSSTIYPGLLKAGLLDRLVLMTYPLTLGKGKRLFGDGTPPGALKMVDHTVTPAGTVVATYEPAGPIPATAPHQPSPATSDREAERQRKMQDGNW</sequence>
<evidence type="ECO:0000256" key="1">
    <source>
        <dbReference type="SAM" id="MobiDB-lite"/>
    </source>
</evidence>
<dbReference type="Pfam" id="PF01872">
    <property type="entry name" value="RibD_C"/>
    <property type="match status" value="1"/>
</dbReference>
<dbReference type="EMBL" id="CP042306">
    <property type="protein sequence ID" value="QDZ08319.1"/>
    <property type="molecule type" value="Genomic_DNA"/>
</dbReference>
<dbReference type="RefSeq" id="WP_146572727.1">
    <property type="nucleotide sequence ID" value="NZ_CP042306.1"/>
</dbReference>
<evidence type="ECO:0000313" key="4">
    <source>
        <dbReference type="Proteomes" id="UP000315673"/>
    </source>
</evidence>
<dbReference type="AlphaFoldDB" id="A0A5B8LK80"/>